<keyword evidence="2 3" id="KW-0808">Transferase</keyword>
<dbReference type="InterPro" id="IPR002480">
    <property type="entry name" value="DAHP_synth_2"/>
</dbReference>
<dbReference type="Pfam" id="PF01474">
    <property type="entry name" value="DAHP_synth_2"/>
    <property type="match status" value="2"/>
</dbReference>
<comment type="catalytic activity">
    <reaction evidence="3">
        <text>D-erythrose 4-phosphate + phosphoenolpyruvate + H2O = 7-phospho-2-dehydro-3-deoxy-D-arabino-heptonate + phosphate</text>
        <dbReference type="Rhea" id="RHEA:14717"/>
        <dbReference type="ChEBI" id="CHEBI:15377"/>
        <dbReference type="ChEBI" id="CHEBI:16897"/>
        <dbReference type="ChEBI" id="CHEBI:43474"/>
        <dbReference type="ChEBI" id="CHEBI:58394"/>
        <dbReference type="ChEBI" id="CHEBI:58702"/>
        <dbReference type="EC" id="2.5.1.54"/>
    </reaction>
</comment>
<keyword evidence="6" id="KW-1185">Reference proteome</keyword>
<evidence type="ECO:0000313" key="5">
    <source>
        <dbReference type="EMBL" id="GAA2215300.1"/>
    </source>
</evidence>
<evidence type="ECO:0000256" key="4">
    <source>
        <dbReference type="SAM" id="MobiDB-lite"/>
    </source>
</evidence>
<dbReference type="Proteomes" id="UP001499843">
    <property type="component" value="Unassembled WGS sequence"/>
</dbReference>
<evidence type="ECO:0000256" key="1">
    <source>
        <dbReference type="ARBA" id="ARBA00008911"/>
    </source>
</evidence>
<protein>
    <recommendedName>
        <fullName evidence="3">Phospho-2-dehydro-3-deoxyheptonate aldolase</fullName>
        <ecNumber evidence="3">2.5.1.54</ecNumber>
    </recommendedName>
</protein>
<dbReference type="PANTHER" id="PTHR21337:SF0">
    <property type="entry name" value="PHOSPHO-2-DEHYDRO-3-DEOXYHEPTONATE ALDOLASE"/>
    <property type="match status" value="1"/>
</dbReference>
<comment type="pathway">
    <text evidence="3">Metabolic intermediate biosynthesis; chorismate biosynthesis; chorismate from D-erythrose 4-phosphate and phosphoenolpyruvate: step 1/7.</text>
</comment>
<gene>
    <name evidence="5" type="ORF">GCM10009850_107670</name>
</gene>
<proteinExistence type="inferred from homology"/>
<evidence type="ECO:0000313" key="6">
    <source>
        <dbReference type="Proteomes" id="UP001499843"/>
    </source>
</evidence>
<name>A0ABN3D0J9_9ACTN</name>
<feature type="region of interest" description="Disordered" evidence="4">
    <location>
        <begin position="274"/>
        <end position="296"/>
    </location>
</feature>
<organism evidence="5 6">
    <name type="scientific">Nonomuraea monospora</name>
    <dbReference type="NCBI Taxonomy" id="568818"/>
    <lineage>
        <taxon>Bacteria</taxon>
        <taxon>Bacillati</taxon>
        <taxon>Actinomycetota</taxon>
        <taxon>Actinomycetes</taxon>
        <taxon>Streptosporangiales</taxon>
        <taxon>Streptosporangiaceae</taxon>
        <taxon>Nonomuraea</taxon>
    </lineage>
</organism>
<accession>A0ABN3D0J9</accession>
<dbReference type="SUPFAM" id="SSF51569">
    <property type="entry name" value="Aldolase"/>
    <property type="match status" value="1"/>
</dbReference>
<dbReference type="InterPro" id="IPR013785">
    <property type="entry name" value="Aldolase_TIM"/>
</dbReference>
<comment type="similarity">
    <text evidence="1 3">Belongs to the class-II DAHP synthase family.</text>
</comment>
<comment type="caution">
    <text evidence="5">The sequence shown here is derived from an EMBL/GenBank/DDBJ whole genome shotgun (WGS) entry which is preliminary data.</text>
</comment>
<dbReference type="Gene3D" id="3.20.20.70">
    <property type="entry name" value="Aldolase class I"/>
    <property type="match status" value="1"/>
</dbReference>
<reference evidence="5 6" key="1">
    <citation type="journal article" date="2019" name="Int. J. Syst. Evol. Microbiol.">
        <title>The Global Catalogue of Microorganisms (GCM) 10K type strain sequencing project: providing services to taxonomists for standard genome sequencing and annotation.</title>
        <authorList>
            <consortium name="The Broad Institute Genomics Platform"/>
            <consortium name="The Broad Institute Genome Sequencing Center for Infectious Disease"/>
            <person name="Wu L."/>
            <person name="Ma J."/>
        </authorList>
    </citation>
    <scope>NUCLEOTIDE SEQUENCE [LARGE SCALE GENOMIC DNA]</scope>
    <source>
        <strain evidence="5 6">JCM 16114</strain>
    </source>
</reference>
<sequence length="375" mass="39509">MNPILPSRPVAASAVPMPDWSAGGDLAAVVAELARRPALVSFESTRALRERLAGIATAGGFVLHAGDCAELFAEVLPGLVTRKAAQLCELAAILAGVRDPARTVVVGRIAGQFAKPRSYPSEAVADGSHVPIYMGDAVNGLAATPLARTPQAGRLLLAYDKSAEVLRHLAAIATPYPVFTSHEALLHPYEEPLVRPAGITGTAYASSAQVRPAAVAGTAYASSAHLLWVGDRTRQADGPHVALAARIANPVAVKLGPAARPEDVAALVEALDPASSITSSPRRERSSTSPATTAYAQRACTWRSPRTTWPSAWTTPTGRCRRGLCAHRPPDRPNAQETCRCQPQSPRSSRWSPVSPWTPTTAPTSSACMAPAWRR</sequence>
<dbReference type="PANTHER" id="PTHR21337">
    <property type="entry name" value="PHOSPHO-2-DEHYDRO-3-DEOXYHEPTONATE ALDOLASE 1, 2"/>
    <property type="match status" value="1"/>
</dbReference>
<feature type="compositionally biased region" description="Low complexity" evidence="4">
    <location>
        <begin position="342"/>
        <end position="367"/>
    </location>
</feature>
<dbReference type="EMBL" id="BAAAQX010000049">
    <property type="protein sequence ID" value="GAA2215300.1"/>
    <property type="molecule type" value="Genomic_DNA"/>
</dbReference>
<feature type="region of interest" description="Disordered" evidence="4">
    <location>
        <begin position="327"/>
        <end position="375"/>
    </location>
</feature>
<evidence type="ECO:0000256" key="2">
    <source>
        <dbReference type="ARBA" id="ARBA00022679"/>
    </source>
</evidence>
<keyword evidence="3" id="KW-0057">Aromatic amino acid biosynthesis</keyword>
<keyword evidence="3" id="KW-0028">Amino-acid biosynthesis</keyword>
<dbReference type="RefSeq" id="WP_344493939.1">
    <property type="nucleotide sequence ID" value="NZ_BAAAQX010000049.1"/>
</dbReference>
<dbReference type="EC" id="2.5.1.54" evidence="3"/>
<evidence type="ECO:0000256" key="3">
    <source>
        <dbReference type="RuleBase" id="RU363071"/>
    </source>
</evidence>